<protein>
    <submittedName>
        <fullName evidence="3">Mg-chelatase subunit ChlD</fullName>
    </submittedName>
</protein>
<accession>A0A1M7Y543</accession>
<organism evidence="3 4">
    <name type="scientific">Desulfopila aestuarii DSM 18488</name>
    <dbReference type="NCBI Taxonomy" id="1121416"/>
    <lineage>
        <taxon>Bacteria</taxon>
        <taxon>Pseudomonadati</taxon>
        <taxon>Thermodesulfobacteriota</taxon>
        <taxon>Desulfobulbia</taxon>
        <taxon>Desulfobulbales</taxon>
        <taxon>Desulfocapsaceae</taxon>
        <taxon>Desulfopila</taxon>
    </lineage>
</organism>
<dbReference type="SUPFAM" id="SSF53300">
    <property type="entry name" value="vWA-like"/>
    <property type="match status" value="2"/>
</dbReference>
<gene>
    <name evidence="3" type="ORF">SAMN02745220_01840</name>
</gene>
<evidence type="ECO:0000256" key="1">
    <source>
        <dbReference type="SAM" id="MobiDB-lite"/>
    </source>
</evidence>
<dbReference type="Gene3D" id="2.60.120.260">
    <property type="entry name" value="Galactose-binding domain-like"/>
    <property type="match status" value="2"/>
</dbReference>
<dbReference type="InterPro" id="IPR008979">
    <property type="entry name" value="Galactose-bd-like_sf"/>
</dbReference>
<sequence length="1324" mass="142674">MIGRLLMTKLFSLSFLLQLLAILIVTQGNAVAAKLEAVLCTEADLVTGQFQKIENLRAGGNGFMLAVTSSYEDSVLVNLRWERLPDANSGNNQRLASDMLALSTNQTKFVPFKAPEGGLMQGRYQVVLTVAGQEDETLNFIVTPAVAAAGPNAVQSNNAESTSGDETVSEALTRVFATTEGPESAKAGIEVIGTFFDKELNPSTTDPTAAAKETATNNQDPVASQNNSPQTTFPEPAATSYESNQSKPASDASPPSTANSDNPLPSSEAQVIRAGGIEIVCARQVDSSKTPTETPAIFQSNDAKIYLAMRSTDPNLKDLVAVQWFAKQVEGLPAGVKLADSKEVLRVGNWNTAVFPPPYGGFFPGTYRVTVAKDRKPLAETEFSIQSPEETALLLEEMAPPQGINIALAGLGGTVISATSESNSSTWAKQGLIDGFGFGGEDCKPSCGWASSDRSFPQELVFSFSHERKAQLEGVIVDGGSCPGDEKCLQSLPRLVEVWVSTTAADAGYTKVATRRLRPVADKHFIPLQTVHAKYLKLVIASNYGGTRRTQLAEVEILEKPGPDSIVKDGPIDLAIPAFGGSVLRYTSESHGGEAVRLLKEHPDGKGWRSEDQNLPQEFTFCLRDDGEALIDRVELKLDSGYDDPTSRPKEVAVLVSSASPTEGFVETARVELPMDGEASAIPVNHRARFIKLRILENHGGKNTSLGKISIFEGQEAGYTSLLQRAVTPLTSATWAPPELDPSLVTSSVQPALSPEEPPLLELGKQVKATFDEYDQVHYYSLQLQGDQPGMLNLELMGLPFLRTKLTLKNTNGDTVAVFQPRRNASHQTIVSWFVEPGQYLLEAESTPANLVLAWDVSGSMATHADLLQQAVIGFLENVQPSEKLSLIAFNNNIHVLTKGFTSDKSQLLAAVSGRFKTEMATRLYDAIEKGIKLLGDTEGVGAMVVMTDGADMGSILTPPQFWDVLDKNSVRMFTVGLGGELKVNNPETGMSGAHLLRHIAEAAGGRFIFIPNAEQLVDAYQQIARELMAGTTYYLKPTWTIEPGSLIVKTEGERIAQVATPPSIELVLDGSGSMKEKLGDKTRMAVAKDVLSELVQGLPADVEIALRVYGHRVREGKKGDCQDTELIYPFGRLDKARLISQIQAVKPLGTTPIAYSLLQTAKDFGEKKGEKTIILVTDGKEECGGDLVKTVEDLQAQGLDVRLHVVGFTVKDPTTQAEMQKVAEAGGGRYLSAADRQGLEKAIAQTLAIPFTVRDSGGREIARGVAGEELRLPAGYYKIVMNTPKGELIEEAVLVDQGKITQLRVTKDGPKIGVQVLPPVENR</sequence>
<feature type="compositionally biased region" description="Polar residues" evidence="1">
    <location>
        <begin position="214"/>
        <end position="233"/>
    </location>
</feature>
<evidence type="ECO:0000259" key="2">
    <source>
        <dbReference type="PROSITE" id="PS50234"/>
    </source>
</evidence>
<dbReference type="SMART" id="SM00327">
    <property type="entry name" value="VWA"/>
    <property type="match status" value="2"/>
</dbReference>
<dbReference type="InterPro" id="IPR051266">
    <property type="entry name" value="CLCR"/>
</dbReference>
<dbReference type="EMBL" id="FRFE01000007">
    <property type="protein sequence ID" value="SHO47347.1"/>
    <property type="molecule type" value="Genomic_DNA"/>
</dbReference>
<feature type="compositionally biased region" description="Polar residues" evidence="1">
    <location>
        <begin position="240"/>
        <end position="267"/>
    </location>
</feature>
<dbReference type="OrthoDB" id="9783818at2"/>
<proteinExistence type="predicted"/>
<dbReference type="SUPFAM" id="SSF49785">
    <property type="entry name" value="Galactose-binding domain-like"/>
    <property type="match status" value="2"/>
</dbReference>
<feature type="region of interest" description="Disordered" evidence="1">
    <location>
        <begin position="198"/>
        <end position="267"/>
    </location>
</feature>
<evidence type="ECO:0000313" key="4">
    <source>
        <dbReference type="Proteomes" id="UP000184603"/>
    </source>
</evidence>
<dbReference type="InterPro" id="IPR002035">
    <property type="entry name" value="VWF_A"/>
</dbReference>
<feature type="domain" description="VWFA" evidence="2">
    <location>
        <begin position="850"/>
        <end position="1024"/>
    </location>
</feature>
<keyword evidence="4" id="KW-1185">Reference proteome</keyword>
<dbReference type="InterPro" id="IPR036465">
    <property type="entry name" value="vWFA_dom_sf"/>
</dbReference>
<dbReference type="Proteomes" id="UP000184603">
    <property type="component" value="Unassembled WGS sequence"/>
</dbReference>
<dbReference type="PANTHER" id="PTHR10579">
    <property type="entry name" value="CALCIUM-ACTIVATED CHLORIDE CHANNEL REGULATOR"/>
    <property type="match status" value="1"/>
</dbReference>
<reference evidence="3 4" key="1">
    <citation type="submission" date="2016-12" db="EMBL/GenBank/DDBJ databases">
        <authorList>
            <person name="Song W.-J."/>
            <person name="Kurnit D.M."/>
        </authorList>
    </citation>
    <scope>NUCLEOTIDE SEQUENCE [LARGE SCALE GENOMIC DNA]</scope>
    <source>
        <strain evidence="3 4">DSM 18488</strain>
    </source>
</reference>
<evidence type="ECO:0000313" key="3">
    <source>
        <dbReference type="EMBL" id="SHO47347.1"/>
    </source>
</evidence>
<dbReference type="STRING" id="1121416.SAMN02745220_01840"/>
<feature type="domain" description="VWFA" evidence="2">
    <location>
        <begin position="1064"/>
        <end position="1248"/>
    </location>
</feature>
<dbReference type="PROSITE" id="PS50234">
    <property type="entry name" value="VWFA"/>
    <property type="match status" value="2"/>
</dbReference>
<dbReference type="RefSeq" id="WP_073613155.1">
    <property type="nucleotide sequence ID" value="NZ_FRFE01000007.1"/>
</dbReference>
<dbReference type="Pfam" id="PF00092">
    <property type="entry name" value="VWA"/>
    <property type="match status" value="2"/>
</dbReference>
<name>A0A1M7Y543_9BACT</name>
<dbReference type="PANTHER" id="PTHR10579:SF43">
    <property type="entry name" value="ZINC FINGER (C3HC4-TYPE RING FINGER) FAMILY PROTEIN"/>
    <property type="match status" value="1"/>
</dbReference>
<dbReference type="Gene3D" id="3.40.50.410">
    <property type="entry name" value="von Willebrand factor, type A domain"/>
    <property type="match status" value="2"/>
</dbReference>
<dbReference type="CDD" id="cd00198">
    <property type="entry name" value="vWFA"/>
    <property type="match status" value="1"/>
</dbReference>